<feature type="region of interest" description="Disordered" evidence="1">
    <location>
        <begin position="13"/>
        <end position="68"/>
    </location>
</feature>
<reference evidence="2" key="1">
    <citation type="submission" date="2023-10" db="EMBL/GenBank/DDBJ databases">
        <authorList>
            <person name="Hackl T."/>
        </authorList>
    </citation>
    <scope>NUCLEOTIDE SEQUENCE</scope>
</reference>
<gene>
    <name evidence="2" type="ORF">KHLLAP_LOCUS5648</name>
</gene>
<evidence type="ECO:0000256" key="1">
    <source>
        <dbReference type="SAM" id="MobiDB-lite"/>
    </source>
</evidence>
<accession>A0AAI8VHU5</accession>
<keyword evidence="3" id="KW-1185">Reference proteome</keyword>
<organism evidence="2 3">
    <name type="scientific">Anthostomella pinea</name>
    <dbReference type="NCBI Taxonomy" id="933095"/>
    <lineage>
        <taxon>Eukaryota</taxon>
        <taxon>Fungi</taxon>
        <taxon>Dikarya</taxon>
        <taxon>Ascomycota</taxon>
        <taxon>Pezizomycotina</taxon>
        <taxon>Sordariomycetes</taxon>
        <taxon>Xylariomycetidae</taxon>
        <taxon>Xylariales</taxon>
        <taxon>Xylariaceae</taxon>
        <taxon>Anthostomella</taxon>
    </lineage>
</organism>
<name>A0AAI8VHU5_9PEZI</name>
<protein>
    <submittedName>
        <fullName evidence="2">Uu.00g125740.m01.CDS01</fullName>
    </submittedName>
</protein>
<sequence>MVPQQTAQAAFVYANGRPYTEKPSSTEPRLCPDGSTSPNIIEWLDRLDDPVTESLPTTTPPPSPPPSLAAAVAALKLPNPHRNRKGLSLNTNSVSPPAIPPKSPLRALQKGMNALNLTDVSKPGGNLGKVSSLPRSKYFAARKAAAEGRGATMAWGGRPEHLK</sequence>
<proteinExistence type="predicted"/>
<comment type="caution">
    <text evidence="2">The sequence shown here is derived from an EMBL/GenBank/DDBJ whole genome shotgun (WGS) entry which is preliminary data.</text>
</comment>
<evidence type="ECO:0000313" key="2">
    <source>
        <dbReference type="EMBL" id="CAJ2505180.1"/>
    </source>
</evidence>
<dbReference type="Proteomes" id="UP001295740">
    <property type="component" value="Unassembled WGS sequence"/>
</dbReference>
<feature type="region of interest" description="Disordered" evidence="1">
    <location>
        <begin position="80"/>
        <end position="105"/>
    </location>
</feature>
<dbReference type="EMBL" id="CAUWAG010000007">
    <property type="protein sequence ID" value="CAJ2505180.1"/>
    <property type="molecule type" value="Genomic_DNA"/>
</dbReference>
<evidence type="ECO:0000313" key="3">
    <source>
        <dbReference type="Proteomes" id="UP001295740"/>
    </source>
</evidence>
<feature type="compositionally biased region" description="Pro residues" evidence="1">
    <location>
        <begin position="58"/>
        <end position="67"/>
    </location>
</feature>
<dbReference type="AlphaFoldDB" id="A0AAI8VHU5"/>